<dbReference type="AlphaFoldDB" id="A0A068BD38"/>
<keyword evidence="1" id="KW-1133">Transmembrane helix</keyword>
<name>A0A068BD38_BATMA</name>
<keyword evidence="1" id="KW-0812">Transmembrane</keyword>
<sequence length="107" mass="12370">MKTDSAFSLPIGCFLSCTLAFLHFRPSQSRQSEKWNRFDHSSRIAFIYARIRPTLTAFFSYEISILSNNGYSSSSGYGDNRRSRNRCCRITLPLARAMERTNLHNHL</sequence>
<feature type="transmembrane region" description="Helical" evidence="1">
    <location>
        <begin position="6"/>
        <end position="24"/>
    </location>
</feature>
<organism evidence="2">
    <name type="scientific">Batis maritima</name>
    <name type="common">Maritime saltwort</name>
    <dbReference type="NCBI Taxonomy" id="4436"/>
    <lineage>
        <taxon>Eukaryota</taxon>
        <taxon>Viridiplantae</taxon>
        <taxon>Streptophyta</taxon>
        <taxon>Embryophyta</taxon>
        <taxon>Tracheophyta</taxon>
        <taxon>Spermatophyta</taxon>
        <taxon>Magnoliopsida</taxon>
        <taxon>eudicotyledons</taxon>
        <taxon>Gunneridae</taxon>
        <taxon>Pentapetalae</taxon>
        <taxon>rosids</taxon>
        <taxon>malvids</taxon>
        <taxon>Brassicales</taxon>
        <taxon>Bataceae</taxon>
        <taxon>Batis</taxon>
    </lineage>
</organism>
<reference evidence="2" key="1">
    <citation type="journal article" date="2014" name="Mitochondrion">
        <title>Comparative analysis of 11 Brassicales mitochondrial genomes and the mitochondrial transcriptome of Brassica oleracea.</title>
        <authorList>
            <person name="Grewe F."/>
            <person name="Edger P.P."/>
            <person name="Keren I."/>
            <person name="Sultan L."/>
            <person name="Pires J.C."/>
            <person name="Ostersetzer-Biran O."/>
            <person name="Mower J.P."/>
        </authorList>
    </citation>
    <scope>NUCLEOTIDE SEQUENCE</scope>
</reference>
<dbReference type="RefSeq" id="YP_009045754.1">
    <property type="nucleotide sequence ID" value="NC_024429.1"/>
</dbReference>
<gene>
    <name evidence="2" type="primary">orf107</name>
</gene>
<geneLocation type="mitochondrion" evidence="2"/>
<proteinExistence type="predicted"/>
<protein>
    <submittedName>
        <fullName evidence="2">Orf107</fullName>
    </submittedName>
</protein>
<dbReference type="EMBL" id="KJ820684">
    <property type="protein sequence ID" value="AIC83357.1"/>
    <property type="molecule type" value="Genomic_DNA"/>
</dbReference>
<dbReference type="GeneID" id="19736955"/>
<accession>A0A068BD38</accession>
<keyword evidence="2" id="KW-0496">Mitochondrion</keyword>
<evidence type="ECO:0000256" key="1">
    <source>
        <dbReference type="SAM" id="Phobius"/>
    </source>
</evidence>
<keyword evidence="1" id="KW-0472">Membrane</keyword>
<evidence type="ECO:0000313" key="2">
    <source>
        <dbReference type="EMBL" id="AIC83357.1"/>
    </source>
</evidence>